<organism evidence="2 3">
    <name type="scientific">Hibiscus syriacus</name>
    <name type="common">Rose of Sharon</name>
    <dbReference type="NCBI Taxonomy" id="106335"/>
    <lineage>
        <taxon>Eukaryota</taxon>
        <taxon>Viridiplantae</taxon>
        <taxon>Streptophyta</taxon>
        <taxon>Embryophyta</taxon>
        <taxon>Tracheophyta</taxon>
        <taxon>Spermatophyta</taxon>
        <taxon>Magnoliopsida</taxon>
        <taxon>eudicotyledons</taxon>
        <taxon>Gunneridae</taxon>
        <taxon>Pentapetalae</taxon>
        <taxon>rosids</taxon>
        <taxon>malvids</taxon>
        <taxon>Malvales</taxon>
        <taxon>Malvaceae</taxon>
        <taxon>Malvoideae</taxon>
        <taxon>Hibiscus</taxon>
    </lineage>
</organism>
<accession>A0A6A2ZNY3</accession>
<comment type="caution">
    <text evidence="2">The sequence shown here is derived from an EMBL/GenBank/DDBJ whole genome shotgun (WGS) entry which is preliminary data.</text>
</comment>
<gene>
    <name evidence="2" type="ORF">F3Y22_tig00110831pilonHSYRG00154</name>
</gene>
<dbReference type="Proteomes" id="UP000436088">
    <property type="component" value="Unassembled WGS sequence"/>
</dbReference>
<sequence>MMSETRYAEFVMKMSIQAIWDGTIVLEDNDESCKETQHASLNLITDVVEQTSIGEQMVATEIKHEYRDHNLRLTFSGEIKDDIQCDGFLLNIIAIYVRMSATLMTSFTTVLIVITLFIPYALSGILSL</sequence>
<evidence type="ECO:0000313" key="3">
    <source>
        <dbReference type="Proteomes" id="UP000436088"/>
    </source>
</evidence>
<dbReference type="EMBL" id="VEPZ02001131">
    <property type="protein sequence ID" value="KAE8692605.1"/>
    <property type="molecule type" value="Genomic_DNA"/>
</dbReference>
<keyword evidence="3" id="KW-1185">Reference proteome</keyword>
<evidence type="ECO:0000256" key="1">
    <source>
        <dbReference type="SAM" id="Phobius"/>
    </source>
</evidence>
<reference evidence="2" key="1">
    <citation type="submission" date="2019-09" db="EMBL/GenBank/DDBJ databases">
        <title>Draft genome information of white flower Hibiscus syriacus.</title>
        <authorList>
            <person name="Kim Y.-M."/>
        </authorList>
    </citation>
    <scope>NUCLEOTIDE SEQUENCE [LARGE SCALE GENOMIC DNA]</scope>
    <source>
        <strain evidence="2">YM2019G1</strain>
    </source>
</reference>
<protein>
    <submittedName>
        <fullName evidence="2">Uncharacterized protein</fullName>
    </submittedName>
</protein>
<dbReference type="AlphaFoldDB" id="A0A6A2ZNY3"/>
<keyword evidence="1" id="KW-1133">Transmembrane helix</keyword>
<keyword evidence="1" id="KW-0812">Transmembrane</keyword>
<evidence type="ECO:0000313" key="2">
    <source>
        <dbReference type="EMBL" id="KAE8692605.1"/>
    </source>
</evidence>
<keyword evidence="1" id="KW-0472">Membrane</keyword>
<name>A0A6A2ZNY3_HIBSY</name>
<feature type="transmembrane region" description="Helical" evidence="1">
    <location>
        <begin position="101"/>
        <end position="122"/>
    </location>
</feature>
<proteinExistence type="predicted"/>